<sequence length="87" mass="10341">MNELTADNATHYLRCRHVLGHGVTNYRMRCHVIKTMPDGRLKVQVYGERYWNDERREKSKFRYVEAARVTEIEQKSRSGDGQRALEK</sequence>
<reference evidence="1 2" key="1">
    <citation type="submission" date="2019-03" db="EMBL/GenBank/DDBJ databases">
        <title>Novel transposon Tn6433 accelerates the dissemination of tet(E) in Aeromonas from aerobic biofilm under oxytetracycline stress.</title>
        <authorList>
            <person name="Shi Y."/>
            <person name="Tian Z."/>
            <person name="Zhang Y."/>
            <person name="Zhang H."/>
            <person name="Yang M."/>
        </authorList>
    </citation>
    <scope>NUCLEOTIDE SEQUENCE [LARGE SCALE GENOMIC DNA]</scope>
    <source>
        <strain evidence="1 2">R50-22</strain>
        <plasmid evidence="2">paeme5</plasmid>
    </source>
</reference>
<protein>
    <submittedName>
        <fullName evidence="1">Uncharacterized protein</fullName>
    </submittedName>
</protein>
<dbReference type="EMBL" id="CP038449">
    <property type="protein sequence ID" value="QJT41346.1"/>
    <property type="molecule type" value="Genomic_DNA"/>
</dbReference>
<proteinExistence type="predicted"/>
<organism evidence="1 2">
    <name type="scientific">Aeromonas media</name>
    <dbReference type="NCBI Taxonomy" id="651"/>
    <lineage>
        <taxon>Bacteria</taxon>
        <taxon>Pseudomonadati</taxon>
        <taxon>Pseudomonadota</taxon>
        <taxon>Gammaproteobacteria</taxon>
        <taxon>Aeromonadales</taxon>
        <taxon>Aeromonadaceae</taxon>
        <taxon>Aeromonas</taxon>
    </lineage>
</organism>
<keyword evidence="2" id="KW-1185">Reference proteome</keyword>
<keyword evidence="1" id="KW-0614">Plasmid</keyword>
<gene>
    <name evidence="1" type="ORF">E4188_22895</name>
</gene>
<accession>A0ABX6NZP5</accession>
<name>A0ABX6NZP5_AERME</name>
<evidence type="ECO:0000313" key="2">
    <source>
        <dbReference type="Proteomes" id="UP000502657"/>
    </source>
</evidence>
<geneLocation type="plasmid" evidence="2">
    <name>paeme5</name>
</geneLocation>
<dbReference type="Proteomes" id="UP000502657">
    <property type="component" value="Plasmid pAeme5"/>
</dbReference>
<evidence type="ECO:0000313" key="1">
    <source>
        <dbReference type="EMBL" id="QJT41346.1"/>
    </source>
</evidence>
<dbReference type="RefSeq" id="WP_171270099.1">
    <property type="nucleotide sequence ID" value="NZ_CP038446.1"/>
</dbReference>